<comment type="caution">
    <text evidence="2">The sequence shown here is derived from an EMBL/GenBank/DDBJ whole genome shotgun (WGS) entry which is preliminary data.</text>
</comment>
<dbReference type="EMBL" id="CAUYUJ010005507">
    <property type="protein sequence ID" value="CAK0813891.1"/>
    <property type="molecule type" value="Genomic_DNA"/>
</dbReference>
<evidence type="ECO:0000313" key="2">
    <source>
        <dbReference type="EMBL" id="CAK0813891.1"/>
    </source>
</evidence>
<keyword evidence="1" id="KW-0233">DNA recombination</keyword>
<evidence type="ECO:0000313" key="3">
    <source>
        <dbReference type="Proteomes" id="UP001189429"/>
    </source>
</evidence>
<dbReference type="Proteomes" id="UP001189429">
    <property type="component" value="Unassembled WGS sequence"/>
</dbReference>
<sequence length="283" mass="30698">MAAPVEPSAFGEAEATEWFKTAIRQGGALEAAFAEAVKSVLQAGVASDVGEIPTAIKATAETFETQNGHTDTVIVSLEQRVIACEEFVAKASKQEADLDAAFSRSEVERSTDAQEWLAGWNRLFVDKDWLANVSAQMADPAMVNAVSACMANPNNPEAQKIKDAIGLRNAPKTTLRELCLSSFGGSPDRFRAFMSDKAASICFFGLRRVSEAINLRVQDVHFKASCACCFIRKQKSDPCGKGQWCFIPFKVIAGLSPAKFLQDWMDWKAATAAHVPSLFCTTT</sequence>
<dbReference type="InterPro" id="IPR011010">
    <property type="entry name" value="DNA_brk_join_enz"/>
</dbReference>
<reference evidence="2" key="1">
    <citation type="submission" date="2023-10" db="EMBL/GenBank/DDBJ databases">
        <authorList>
            <person name="Chen Y."/>
            <person name="Shah S."/>
            <person name="Dougan E. K."/>
            <person name="Thang M."/>
            <person name="Chan C."/>
        </authorList>
    </citation>
    <scope>NUCLEOTIDE SEQUENCE [LARGE SCALE GENOMIC DNA]</scope>
</reference>
<name>A0ABN9R842_9DINO</name>
<keyword evidence="3" id="KW-1185">Reference proteome</keyword>
<protein>
    <submittedName>
        <fullName evidence="2">Uncharacterized protein</fullName>
    </submittedName>
</protein>
<dbReference type="InterPro" id="IPR013762">
    <property type="entry name" value="Integrase-like_cat_sf"/>
</dbReference>
<gene>
    <name evidence="2" type="ORF">PCOR1329_LOCUS17668</name>
</gene>
<organism evidence="2 3">
    <name type="scientific">Prorocentrum cordatum</name>
    <dbReference type="NCBI Taxonomy" id="2364126"/>
    <lineage>
        <taxon>Eukaryota</taxon>
        <taxon>Sar</taxon>
        <taxon>Alveolata</taxon>
        <taxon>Dinophyceae</taxon>
        <taxon>Prorocentrales</taxon>
        <taxon>Prorocentraceae</taxon>
        <taxon>Prorocentrum</taxon>
    </lineage>
</organism>
<evidence type="ECO:0000256" key="1">
    <source>
        <dbReference type="ARBA" id="ARBA00023172"/>
    </source>
</evidence>
<dbReference type="SUPFAM" id="SSF56349">
    <property type="entry name" value="DNA breaking-rejoining enzymes"/>
    <property type="match status" value="1"/>
</dbReference>
<accession>A0ABN9R842</accession>
<feature type="non-terminal residue" evidence="2">
    <location>
        <position position="283"/>
    </location>
</feature>
<dbReference type="Gene3D" id="1.10.443.10">
    <property type="entry name" value="Intergrase catalytic core"/>
    <property type="match status" value="1"/>
</dbReference>
<proteinExistence type="predicted"/>